<evidence type="ECO:0000313" key="1">
    <source>
        <dbReference type="EMBL" id="JAD65648.1"/>
    </source>
</evidence>
<dbReference type="EMBL" id="GBRH01232247">
    <property type="protein sequence ID" value="JAD65648.1"/>
    <property type="molecule type" value="Transcribed_RNA"/>
</dbReference>
<protein>
    <submittedName>
        <fullName evidence="1">Uncharacterized protein</fullName>
    </submittedName>
</protein>
<reference evidence="1" key="1">
    <citation type="submission" date="2014-09" db="EMBL/GenBank/DDBJ databases">
        <authorList>
            <person name="Magalhaes I.L.F."/>
            <person name="Oliveira U."/>
            <person name="Santos F.R."/>
            <person name="Vidigal T.H.D.A."/>
            <person name="Brescovit A.D."/>
            <person name="Santos A.J."/>
        </authorList>
    </citation>
    <scope>NUCLEOTIDE SEQUENCE</scope>
    <source>
        <tissue evidence="1">Shoot tissue taken approximately 20 cm above the soil surface</tissue>
    </source>
</reference>
<proteinExistence type="predicted"/>
<reference evidence="1" key="2">
    <citation type="journal article" date="2015" name="Data Brief">
        <title>Shoot transcriptome of the giant reed, Arundo donax.</title>
        <authorList>
            <person name="Barrero R.A."/>
            <person name="Guerrero F.D."/>
            <person name="Moolhuijzen P."/>
            <person name="Goolsby J.A."/>
            <person name="Tidwell J."/>
            <person name="Bellgard S.E."/>
            <person name="Bellgard M.I."/>
        </authorList>
    </citation>
    <scope>NUCLEOTIDE SEQUENCE</scope>
    <source>
        <tissue evidence="1">Shoot tissue taken approximately 20 cm above the soil surface</tissue>
    </source>
</reference>
<accession>A0A0A9BTZ1</accession>
<organism evidence="1">
    <name type="scientific">Arundo donax</name>
    <name type="common">Giant reed</name>
    <name type="synonym">Donax arundinaceus</name>
    <dbReference type="NCBI Taxonomy" id="35708"/>
    <lineage>
        <taxon>Eukaryota</taxon>
        <taxon>Viridiplantae</taxon>
        <taxon>Streptophyta</taxon>
        <taxon>Embryophyta</taxon>
        <taxon>Tracheophyta</taxon>
        <taxon>Spermatophyta</taxon>
        <taxon>Magnoliopsida</taxon>
        <taxon>Liliopsida</taxon>
        <taxon>Poales</taxon>
        <taxon>Poaceae</taxon>
        <taxon>PACMAD clade</taxon>
        <taxon>Arundinoideae</taxon>
        <taxon>Arundineae</taxon>
        <taxon>Arundo</taxon>
    </lineage>
</organism>
<name>A0A0A9BTZ1_ARUDO</name>
<sequence length="29" mass="3271">MLSTTRDQAPPFGNHFELNNLPHCCINEA</sequence>
<dbReference type="AlphaFoldDB" id="A0A0A9BTZ1"/>